<dbReference type="STRING" id="1314782.A0A165NK13"/>
<feature type="non-terminal residue" evidence="1">
    <location>
        <position position="1"/>
    </location>
</feature>
<sequence length="837" mass="95437">PVSRAGEPLRATDVWSSEYHKYSAQLGGHEDNVWAPFVSQLDWEVAWWAKLRGPGSTALTELLSIEGVCEALGLSFKTANELNKKIDSLPTRPRFRREELLLGGEVFELYYRNVIQCIRALYGDPEFAHHLVFRPERHYTDEDRTNRMYFDMHTGKWWWDTQKAVEVNTPGATIVPVIISSDKTQVTLFGNKSAYPIYMTIGNLPKEIRRKPSRGGHVLLGYLPTTRLDHIPNKAARRRTLANLFHSCVRWILQPLKKAGQEGLPMSSGDGVYRRCHPIFAMFVGDYPEQLLVMGIKTGECPKCPIPHDELSDYHEGAEYALRDMDEVLDALATLSDGAAEFVKACKLAGIKPIQHPFWEELPYVNVYQSITPDILHQLYQGVMKHVISWVTKACGAVEVDARCRRFPPNHGIRIFMKGISSLSRVTGREHAQMCQVLLGLVMDIRLPTRGASARLVRAIRALLDFLYLAQYPVHTNETLDVMQDALRRFHKEKDVFVELGIREHFNIPKLHALLHYLMSIELFGTTDNYNTEYTERLHIDLAKDAYRATNHKDEYPQMTAWLERREKVFQHAKYISWHLAGSPIPSLDEPSPRTDISHVRMAQHPTLKAVPLAILRTDYGARFFVDALARFVAQYNHPGFTPAQVEDAAGDVFLPFQTLPVFHKIKFSNEDLLRIGGPVETSDAVHVRPAKSDSRGRPIPARFDTVLVNLGSGKEFGLSGYRVAQVHAVFTLPPRVVTTLFPQRHPPKHLAYVEWFTPFARSPEPNSRLYKISRSVRNGDRLASVIPVLQIRRSVHLYPKWGPSVPRQWSSSSVLDDATVFYVNPFLDRHSYMTQF</sequence>
<name>A0A165NK13_9AGAM</name>
<dbReference type="Proteomes" id="UP000076761">
    <property type="component" value="Unassembled WGS sequence"/>
</dbReference>
<keyword evidence="2" id="KW-1185">Reference proteome</keyword>
<gene>
    <name evidence="1" type="ORF">NEOLEDRAFT_1077268</name>
</gene>
<accession>A0A165NK13</accession>
<dbReference type="InParanoid" id="A0A165NK13"/>
<dbReference type="OrthoDB" id="2576233at2759"/>
<evidence type="ECO:0000313" key="1">
    <source>
        <dbReference type="EMBL" id="KZT19755.1"/>
    </source>
</evidence>
<protein>
    <submittedName>
        <fullName evidence="1">Uncharacterized protein</fullName>
    </submittedName>
</protein>
<reference evidence="1 2" key="1">
    <citation type="journal article" date="2016" name="Mol. Biol. Evol.">
        <title>Comparative Genomics of Early-Diverging Mushroom-Forming Fungi Provides Insights into the Origins of Lignocellulose Decay Capabilities.</title>
        <authorList>
            <person name="Nagy L.G."/>
            <person name="Riley R."/>
            <person name="Tritt A."/>
            <person name="Adam C."/>
            <person name="Daum C."/>
            <person name="Floudas D."/>
            <person name="Sun H."/>
            <person name="Yadav J.S."/>
            <person name="Pangilinan J."/>
            <person name="Larsson K.H."/>
            <person name="Matsuura K."/>
            <person name="Barry K."/>
            <person name="Labutti K."/>
            <person name="Kuo R."/>
            <person name="Ohm R.A."/>
            <person name="Bhattacharya S.S."/>
            <person name="Shirouzu T."/>
            <person name="Yoshinaga Y."/>
            <person name="Martin F.M."/>
            <person name="Grigoriev I.V."/>
            <person name="Hibbett D.S."/>
        </authorList>
    </citation>
    <scope>NUCLEOTIDE SEQUENCE [LARGE SCALE GENOMIC DNA]</scope>
    <source>
        <strain evidence="1 2">HHB14362 ss-1</strain>
    </source>
</reference>
<proteinExistence type="predicted"/>
<dbReference type="EMBL" id="KV425634">
    <property type="protein sequence ID" value="KZT19755.1"/>
    <property type="molecule type" value="Genomic_DNA"/>
</dbReference>
<dbReference type="AlphaFoldDB" id="A0A165NK13"/>
<evidence type="ECO:0000313" key="2">
    <source>
        <dbReference type="Proteomes" id="UP000076761"/>
    </source>
</evidence>
<dbReference type="InterPro" id="IPR041078">
    <property type="entry name" value="Plavaka"/>
</dbReference>
<organism evidence="1 2">
    <name type="scientific">Neolentinus lepideus HHB14362 ss-1</name>
    <dbReference type="NCBI Taxonomy" id="1314782"/>
    <lineage>
        <taxon>Eukaryota</taxon>
        <taxon>Fungi</taxon>
        <taxon>Dikarya</taxon>
        <taxon>Basidiomycota</taxon>
        <taxon>Agaricomycotina</taxon>
        <taxon>Agaricomycetes</taxon>
        <taxon>Gloeophyllales</taxon>
        <taxon>Gloeophyllaceae</taxon>
        <taxon>Neolentinus</taxon>
    </lineage>
</organism>
<dbReference type="Pfam" id="PF18759">
    <property type="entry name" value="Plavaka"/>
    <property type="match status" value="1"/>
</dbReference>